<evidence type="ECO:0000256" key="6">
    <source>
        <dbReference type="ARBA" id="ARBA00022989"/>
    </source>
</evidence>
<evidence type="ECO:0000256" key="10">
    <source>
        <dbReference type="RuleBase" id="RU351113"/>
    </source>
</evidence>
<evidence type="ECO:0000256" key="8">
    <source>
        <dbReference type="ARBA" id="ARBA00023170"/>
    </source>
</evidence>
<evidence type="ECO:0000256" key="7">
    <source>
        <dbReference type="ARBA" id="ARBA00023136"/>
    </source>
</evidence>
<evidence type="ECO:0000256" key="5">
    <source>
        <dbReference type="ARBA" id="ARBA00022725"/>
    </source>
</evidence>
<comment type="caution">
    <text evidence="11">The sequence shown here is derived from an EMBL/GenBank/DDBJ whole genome shotgun (WGS) entry which is preliminary data.</text>
</comment>
<comment type="similarity">
    <text evidence="10">Belongs to the insect chemoreceptor superfamily. Heteromeric odorant receptor channel (TC 1.A.69) family.</text>
</comment>
<evidence type="ECO:0000256" key="4">
    <source>
        <dbReference type="ARBA" id="ARBA00022692"/>
    </source>
</evidence>
<feature type="transmembrane region" description="Helical" evidence="10">
    <location>
        <begin position="65"/>
        <end position="83"/>
    </location>
</feature>
<feature type="transmembrane region" description="Helical" evidence="10">
    <location>
        <begin position="252"/>
        <end position="280"/>
    </location>
</feature>
<evidence type="ECO:0000256" key="9">
    <source>
        <dbReference type="ARBA" id="ARBA00023224"/>
    </source>
</evidence>
<dbReference type="GO" id="GO:0005886">
    <property type="term" value="C:plasma membrane"/>
    <property type="evidence" value="ECO:0007669"/>
    <property type="project" value="UniProtKB-SubCell"/>
</dbReference>
<comment type="subcellular location">
    <subcellularLocation>
        <location evidence="1 10">Cell membrane</location>
        <topology evidence="1 10">Multi-pass membrane protein</topology>
    </subcellularLocation>
</comment>
<keyword evidence="4 10" id="KW-0812">Transmembrane</keyword>
<proteinExistence type="inferred from homology"/>
<evidence type="ECO:0000313" key="11">
    <source>
        <dbReference type="EMBL" id="KAL0134055.1"/>
    </source>
</evidence>
<dbReference type="GO" id="GO:0005549">
    <property type="term" value="F:odorant binding"/>
    <property type="evidence" value="ECO:0007669"/>
    <property type="project" value="InterPro"/>
</dbReference>
<dbReference type="Proteomes" id="UP001430953">
    <property type="component" value="Unassembled WGS sequence"/>
</dbReference>
<accession>A0AAW2H3C2</accession>
<feature type="transmembrane region" description="Helical" evidence="10">
    <location>
        <begin position="121"/>
        <end position="143"/>
    </location>
</feature>
<feature type="transmembrane region" description="Helical" evidence="10">
    <location>
        <begin position="12"/>
        <end position="45"/>
    </location>
</feature>
<evidence type="ECO:0000256" key="1">
    <source>
        <dbReference type="ARBA" id="ARBA00004651"/>
    </source>
</evidence>
<feature type="transmembrane region" description="Helical" evidence="10">
    <location>
        <begin position="292"/>
        <end position="309"/>
    </location>
</feature>
<keyword evidence="6 10" id="KW-1133">Transmembrane helix</keyword>
<dbReference type="InterPro" id="IPR004117">
    <property type="entry name" value="7tm6_olfct_rcpt"/>
</dbReference>
<reference evidence="11 12" key="1">
    <citation type="submission" date="2023-03" db="EMBL/GenBank/DDBJ databases">
        <title>High recombination rates correlate with genetic variation in Cardiocondyla obscurior ants.</title>
        <authorList>
            <person name="Errbii M."/>
        </authorList>
    </citation>
    <scope>NUCLEOTIDE SEQUENCE [LARGE SCALE GENOMIC DNA]</scope>
    <source>
        <strain evidence="11">Alpha-2009</strain>
        <tissue evidence="11">Whole body</tissue>
    </source>
</reference>
<keyword evidence="12" id="KW-1185">Reference proteome</keyword>
<name>A0AAW2H3C2_9HYME</name>
<protein>
    <recommendedName>
        <fullName evidence="10">Odorant receptor</fullName>
    </recommendedName>
</protein>
<evidence type="ECO:0000313" key="12">
    <source>
        <dbReference type="Proteomes" id="UP001430953"/>
    </source>
</evidence>
<evidence type="ECO:0000256" key="2">
    <source>
        <dbReference type="ARBA" id="ARBA00022475"/>
    </source>
</evidence>
<keyword evidence="7 10" id="KW-0472">Membrane</keyword>
<comment type="caution">
    <text evidence="10">Lacks conserved residue(s) required for the propagation of feature annotation.</text>
</comment>
<dbReference type="PANTHER" id="PTHR21137">
    <property type="entry name" value="ODORANT RECEPTOR"/>
    <property type="match status" value="1"/>
</dbReference>
<feature type="transmembrane region" description="Helical" evidence="10">
    <location>
        <begin position="174"/>
        <end position="202"/>
    </location>
</feature>
<keyword evidence="2" id="KW-1003">Cell membrane</keyword>
<gene>
    <name evidence="11" type="ORF">PUN28_001141</name>
</gene>
<evidence type="ECO:0000256" key="3">
    <source>
        <dbReference type="ARBA" id="ARBA00022606"/>
    </source>
</evidence>
<keyword evidence="9 10" id="KW-0807">Transducer</keyword>
<dbReference type="GO" id="GO:0007165">
    <property type="term" value="P:signal transduction"/>
    <property type="evidence" value="ECO:0007669"/>
    <property type="project" value="UniProtKB-KW"/>
</dbReference>
<dbReference type="Pfam" id="PF02949">
    <property type="entry name" value="7tm_6"/>
    <property type="match status" value="1"/>
</dbReference>
<dbReference type="PANTHER" id="PTHR21137:SF35">
    <property type="entry name" value="ODORANT RECEPTOR 19A-RELATED"/>
    <property type="match status" value="1"/>
</dbReference>
<dbReference type="GO" id="GO:0004984">
    <property type="term" value="F:olfactory receptor activity"/>
    <property type="evidence" value="ECO:0007669"/>
    <property type="project" value="InterPro"/>
</dbReference>
<dbReference type="EMBL" id="JADYXP020000001">
    <property type="protein sequence ID" value="KAL0134055.1"/>
    <property type="molecule type" value="Genomic_DNA"/>
</dbReference>
<organism evidence="11 12">
    <name type="scientific">Cardiocondyla obscurior</name>
    <dbReference type="NCBI Taxonomy" id="286306"/>
    <lineage>
        <taxon>Eukaryota</taxon>
        <taxon>Metazoa</taxon>
        <taxon>Ecdysozoa</taxon>
        <taxon>Arthropoda</taxon>
        <taxon>Hexapoda</taxon>
        <taxon>Insecta</taxon>
        <taxon>Pterygota</taxon>
        <taxon>Neoptera</taxon>
        <taxon>Endopterygota</taxon>
        <taxon>Hymenoptera</taxon>
        <taxon>Apocrita</taxon>
        <taxon>Aculeata</taxon>
        <taxon>Formicoidea</taxon>
        <taxon>Formicidae</taxon>
        <taxon>Myrmicinae</taxon>
        <taxon>Cardiocondyla</taxon>
    </lineage>
</organism>
<keyword evidence="3 10" id="KW-0716">Sensory transduction</keyword>
<keyword evidence="8 10" id="KW-0675">Receptor</keyword>
<keyword evidence="5 10" id="KW-0552">Olfaction</keyword>
<dbReference type="AlphaFoldDB" id="A0AAW2H3C2"/>
<sequence>MVRKSTPNRTLKFMLILCGIWPGAPCVLLCRVFWVVSLTVTIFLHYRYFMTHVHTAEILDLMDCLSSFLAYSKIIIKFIVFWLNQKKLVEILAVMTEDWNDCTDSISIRETERKAKMSDRIANAIVTLHTMTIVAYCIGIILADVDIANTTEELPLINKLDIPINITTQSTYRIILIVEFLFMILCGWAAGITNSFLLTLILHTAGQIEIMRYWLVQLVPRKNETKSIAKTTNKIIRKHQKIIGFSKNIENLYSYIALLQFVSNTIMICSLGFLIVTAIGSPNALEQILKSFLFYTITNLEAFIFCYAGEYLNNKSKEIGAAAYNCAWYDLKSTESRLLLFIILRSQKQLTLTVGKMMDLSLQSFTSIMNASGSYLSVLLAMQ</sequence>